<protein>
    <submittedName>
        <fullName evidence="1">Uncharacterized protein</fullName>
    </submittedName>
</protein>
<evidence type="ECO:0000313" key="1">
    <source>
        <dbReference type="EMBL" id="GJS75953.1"/>
    </source>
</evidence>
<comment type="caution">
    <text evidence="1">The sequence shown here is derived from an EMBL/GenBank/DDBJ whole genome shotgun (WGS) entry which is preliminary data.</text>
</comment>
<dbReference type="Proteomes" id="UP001151760">
    <property type="component" value="Unassembled WGS sequence"/>
</dbReference>
<gene>
    <name evidence="1" type="ORF">Tco_0725834</name>
</gene>
<keyword evidence="2" id="KW-1185">Reference proteome</keyword>
<name>A0ABQ4YFG3_9ASTR</name>
<evidence type="ECO:0000313" key="2">
    <source>
        <dbReference type="Proteomes" id="UP001151760"/>
    </source>
</evidence>
<feature type="non-terminal residue" evidence="1">
    <location>
        <position position="73"/>
    </location>
</feature>
<sequence length="73" mass="7577">MPPPLLPATQKGVLVHKRIKGAFGFIKRPKGAFGSELSTKGASGCDRNTKIGKGACGLLQQKDGALVVVVCTK</sequence>
<organism evidence="1 2">
    <name type="scientific">Tanacetum coccineum</name>
    <dbReference type="NCBI Taxonomy" id="301880"/>
    <lineage>
        <taxon>Eukaryota</taxon>
        <taxon>Viridiplantae</taxon>
        <taxon>Streptophyta</taxon>
        <taxon>Embryophyta</taxon>
        <taxon>Tracheophyta</taxon>
        <taxon>Spermatophyta</taxon>
        <taxon>Magnoliopsida</taxon>
        <taxon>eudicotyledons</taxon>
        <taxon>Gunneridae</taxon>
        <taxon>Pentapetalae</taxon>
        <taxon>asterids</taxon>
        <taxon>campanulids</taxon>
        <taxon>Asterales</taxon>
        <taxon>Asteraceae</taxon>
        <taxon>Asteroideae</taxon>
        <taxon>Anthemideae</taxon>
        <taxon>Anthemidinae</taxon>
        <taxon>Tanacetum</taxon>
    </lineage>
</organism>
<accession>A0ABQ4YFG3</accession>
<proteinExistence type="predicted"/>
<dbReference type="EMBL" id="BQNB010010339">
    <property type="protein sequence ID" value="GJS75953.1"/>
    <property type="molecule type" value="Genomic_DNA"/>
</dbReference>
<reference evidence="1" key="2">
    <citation type="submission" date="2022-01" db="EMBL/GenBank/DDBJ databases">
        <authorList>
            <person name="Yamashiro T."/>
            <person name="Shiraishi A."/>
            <person name="Satake H."/>
            <person name="Nakayama K."/>
        </authorList>
    </citation>
    <scope>NUCLEOTIDE SEQUENCE</scope>
</reference>
<reference evidence="1" key="1">
    <citation type="journal article" date="2022" name="Int. J. Mol. Sci.">
        <title>Draft Genome of Tanacetum Coccineum: Genomic Comparison of Closely Related Tanacetum-Family Plants.</title>
        <authorList>
            <person name="Yamashiro T."/>
            <person name="Shiraishi A."/>
            <person name="Nakayama K."/>
            <person name="Satake H."/>
        </authorList>
    </citation>
    <scope>NUCLEOTIDE SEQUENCE</scope>
</reference>